<accession>A0A1F7L1A4</accession>
<organism evidence="1 2">
    <name type="scientific">Candidatus Roizmanbacteria bacterium RIFOXYD1_FULL_38_12</name>
    <dbReference type="NCBI Taxonomy" id="1802093"/>
    <lineage>
        <taxon>Bacteria</taxon>
        <taxon>Candidatus Roizmaniibacteriota</taxon>
    </lineage>
</organism>
<comment type="caution">
    <text evidence="1">The sequence shown here is derived from an EMBL/GenBank/DDBJ whole genome shotgun (WGS) entry which is preliminary data.</text>
</comment>
<gene>
    <name evidence="1" type="ORF">A3K52_04035</name>
</gene>
<dbReference type="GO" id="GO:0000272">
    <property type="term" value="P:polysaccharide catabolic process"/>
    <property type="evidence" value="ECO:0007669"/>
    <property type="project" value="InterPro"/>
</dbReference>
<dbReference type="Gene3D" id="1.10.1330.10">
    <property type="entry name" value="Dockerin domain"/>
    <property type="match status" value="1"/>
</dbReference>
<dbReference type="AlphaFoldDB" id="A0A1F7L1A4"/>
<name>A0A1F7L1A4_9BACT</name>
<dbReference type="SUPFAM" id="SSF63446">
    <property type="entry name" value="Type I dockerin domain"/>
    <property type="match status" value="1"/>
</dbReference>
<evidence type="ECO:0000313" key="1">
    <source>
        <dbReference type="EMBL" id="OGK73920.1"/>
    </source>
</evidence>
<reference evidence="1 2" key="1">
    <citation type="journal article" date="2016" name="Nat. Commun.">
        <title>Thousands of microbial genomes shed light on interconnected biogeochemical processes in an aquifer system.</title>
        <authorList>
            <person name="Anantharaman K."/>
            <person name="Brown C.T."/>
            <person name="Hug L.A."/>
            <person name="Sharon I."/>
            <person name="Castelle C.J."/>
            <person name="Probst A.J."/>
            <person name="Thomas B.C."/>
            <person name="Singh A."/>
            <person name="Wilkins M.J."/>
            <person name="Karaoz U."/>
            <person name="Brodie E.L."/>
            <person name="Williams K.H."/>
            <person name="Hubbard S.S."/>
            <person name="Banfield J.F."/>
        </authorList>
    </citation>
    <scope>NUCLEOTIDE SEQUENCE [LARGE SCALE GENOMIC DNA]</scope>
</reference>
<evidence type="ECO:0008006" key="3">
    <source>
        <dbReference type="Google" id="ProtNLM"/>
    </source>
</evidence>
<evidence type="ECO:0000313" key="2">
    <source>
        <dbReference type="Proteomes" id="UP000177050"/>
    </source>
</evidence>
<protein>
    <recommendedName>
        <fullName evidence="3">Dockerin domain-containing protein</fullName>
    </recommendedName>
</protein>
<dbReference type="EMBL" id="MGBR01000001">
    <property type="protein sequence ID" value="OGK73920.1"/>
    <property type="molecule type" value="Genomic_DNA"/>
</dbReference>
<sequence length="579" mass="60138">MKKLILCIISLIVFALLPVYKEHNVFAADPVPCGANECEDPWRVGLDGVTCVQGNGCPSAVCTNGSKGSCKMEGGVCVPIDGGSCPDVSGDKCYLCIGDEDDDDDGGGGGGTKPSSTPIPTPTCNQYQFKTGGIEPYVVMPGADVLVKCGYGADLDCLSVSGGGLTNCTQRTYVNGETIFACRAGYNPGTYTDAACVVSSGTKMACCAGTDYTKVLSPYSVLSTAAHFIQKMRVPSGSYTLSVRAYTVISKGNGAFVDLLCANPDCGGGKKENDSLGIIPLPQNPDFETKSIPIVIPADGNNKDYRVRVVAGEGSELYVDWVSFAGGGKEYVLNGEFKNIQTAVTSISLDQPNAWGDASNKLGYYYGMAINTKVPPGPPPGGGGGGGGSSSSIPGATAVKLVMKIKLQGVTAKPRTSDSIDVKVKLGGRLLSSSTAYQTAKFTVGADGVWSGTADFSVPPGDGYVVYVKGPKHLQKKICDAAASEAAGGTYHCGDGKITIKAGDNSVDFSKILLLVGDLPENGAQNGIIDAYDTGYIRTHLQSTNSSELQIGDLNYDGVIDSQDFSLVLASLSIKYDEE</sequence>
<proteinExistence type="predicted"/>
<dbReference type="Proteomes" id="UP000177050">
    <property type="component" value="Unassembled WGS sequence"/>
</dbReference>
<dbReference type="InterPro" id="IPR036439">
    <property type="entry name" value="Dockerin_dom_sf"/>
</dbReference>